<dbReference type="Proteomes" id="UP001320544">
    <property type="component" value="Chromosome"/>
</dbReference>
<gene>
    <name evidence="2" type="ORF">CE91St30_11480</name>
</gene>
<keyword evidence="1" id="KW-0472">Membrane</keyword>
<feature type="transmembrane region" description="Helical" evidence="1">
    <location>
        <begin position="7"/>
        <end position="33"/>
    </location>
</feature>
<dbReference type="RefSeq" id="WP_102378620.1">
    <property type="nucleotide sequence ID" value="NZ_AP025564.1"/>
</dbReference>
<evidence type="ECO:0000313" key="2">
    <source>
        <dbReference type="EMBL" id="BDE95815.1"/>
    </source>
</evidence>
<reference evidence="2 3" key="1">
    <citation type="submission" date="2022-01" db="EMBL/GenBank/DDBJ databases">
        <title>Novel bile acid biosynthetic pathways are enriched in the microbiome of centenarians.</title>
        <authorList>
            <person name="Sato Y."/>
            <person name="Atarashi K."/>
            <person name="Plichta R.D."/>
            <person name="Arai Y."/>
            <person name="Sasajima S."/>
            <person name="Kearney M.S."/>
            <person name="Suda W."/>
            <person name="Takeshita K."/>
            <person name="Sasaki T."/>
            <person name="Okamoto S."/>
            <person name="Skelly N.A."/>
            <person name="Okamura Y."/>
            <person name="Vlamakis H."/>
            <person name="Li Y."/>
            <person name="Tanoue T."/>
            <person name="Takei H."/>
            <person name="Nittono H."/>
            <person name="Narushima S."/>
            <person name="Irie J."/>
            <person name="Itoh H."/>
            <person name="Moriya K."/>
            <person name="Sugiura Y."/>
            <person name="Suematsu M."/>
            <person name="Moritoki N."/>
            <person name="Shibata S."/>
            <person name="Littman R.D."/>
            <person name="Fischbach A.M."/>
            <person name="Uwamino Y."/>
            <person name="Inoue T."/>
            <person name="Honda A."/>
            <person name="Hattori M."/>
            <person name="Murai T."/>
            <person name="Xavier J.R."/>
            <person name="Hirose N."/>
            <person name="Honda K."/>
        </authorList>
    </citation>
    <scope>NUCLEOTIDE SEQUENCE [LARGE SCALE GENOMIC DNA]</scope>
    <source>
        <strain evidence="2 3">CE91-St30</strain>
    </source>
</reference>
<protein>
    <submittedName>
        <fullName evidence="2">Uncharacterized protein</fullName>
    </submittedName>
</protein>
<organism evidence="2 3">
    <name type="scientific">Raoultibacter timonensis</name>
    <dbReference type="NCBI Taxonomy" id="1907662"/>
    <lineage>
        <taxon>Bacteria</taxon>
        <taxon>Bacillati</taxon>
        <taxon>Actinomycetota</taxon>
        <taxon>Coriobacteriia</taxon>
        <taxon>Eggerthellales</taxon>
        <taxon>Eggerthellaceae</taxon>
        <taxon>Raoultibacter</taxon>
    </lineage>
</organism>
<evidence type="ECO:0000256" key="1">
    <source>
        <dbReference type="SAM" id="Phobius"/>
    </source>
</evidence>
<keyword evidence="3" id="KW-1185">Reference proteome</keyword>
<evidence type="ECO:0000313" key="3">
    <source>
        <dbReference type="Proteomes" id="UP001320544"/>
    </source>
</evidence>
<keyword evidence="1" id="KW-1133">Transmembrane helix</keyword>
<feature type="transmembrane region" description="Helical" evidence="1">
    <location>
        <begin position="129"/>
        <end position="147"/>
    </location>
</feature>
<feature type="transmembrane region" description="Helical" evidence="1">
    <location>
        <begin position="39"/>
        <end position="65"/>
    </location>
</feature>
<name>A0ABN6MCU2_9ACTN</name>
<feature type="transmembrane region" description="Helical" evidence="1">
    <location>
        <begin position="86"/>
        <end position="109"/>
    </location>
</feature>
<dbReference type="EMBL" id="AP025564">
    <property type="protein sequence ID" value="BDE95815.1"/>
    <property type="molecule type" value="Genomic_DNA"/>
</dbReference>
<keyword evidence="1" id="KW-0812">Transmembrane</keyword>
<sequence>MYSKKYYIFYGLFFSLIVAAILCLALTFAQGIAHIDPMFFLMSFAIAFVTSFVVTAVIPLARIAGAAAEYYDAKPGTLGFRIVQNIFFSTLIMFVLGIVMTAFMTGVGITEAVNPMTGLVDPVNLFDRFAALCIQFWPTIVIVAFLSDPAAGGLAKLCVKPADRFAKTPDAVTDEAVHA</sequence>
<accession>A0ABN6MCU2</accession>
<proteinExistence type="predicted"/>